<reference evidence="3" key="1">
    <citation type="journal article" date="2020" name="Nature">
        <title>Giant virus diversity and host interactions through global metagenomics.</title>
        <authorList>
            <person name="Schulz F."/>
            <person name="Roux S."/>
            <person name="Paez-Espino D."/>
            <person name="Jungbluth S."/>
            <person name="Walsh D.A."/>
            <person name="Denef V.J."/>
            <person name="McMahon K.D."/>
            <person name="Konstantinidis K.T."/>
            <person name="Eloe-Fadrosh E.A."/>
            <person name="Kyrpides N.C."/>
            <person name="Woyke T."/>
        </authorList>
    </citation>
    <scope>NUCLEOTIDE SEQUENCE</scope>
    <source>
        <strain evidence="3">GVMAG-M-3300024258-14</strain>
    </source>
</reference>
<name>A0A6C0ILD5_9ZZZZ</name>
<sequence>MSNSTNINDLPVAQENIQMTINDPTQSQQSQQSQQQQQQQQPQQQPPLQQQLYESQQNVSLDPNTINQIVNELHQATLSGSTKLASRDIPIDTLPLQQDVETSPNFVPEVSAHQQNYIPDEDDLETIVRKQNVKINHQTNIENMYNELQTPILLGVLYFLFQLPIFKKLLYQTFPSLFMNDGNLSINGYIFYSSLFSIVFYFLNRIVSIFDTF</sequence>
<accession>A0A6C0ILD5</accession>
<keyword evidence="2" id="KW-0812">Transmembrane</keyword>
<keyword evidence="2" id="KW-1133">Transmembrane helix</keyword>
<feature type="region of interest" description="Disordered" evidence="1">
    <location>
        <begin position="21"/>
        <end position="49"/>
    </location>
</feature>
<dbReference type="EMBL" id="MN740212">
    <property type="protein sequence ID" value="QHT94004.1"/>
    <property type="molecule type" value="Genomic_DNA"/>
</dbReference>
<organism evidence="3">
    <name type="scientific">viral metagenome</name>
    <dbReference type="NCBI Taxonomy" id="1070528"/>
    <lineage>
        <taxon>unclassified sequences</taxon>
        <taxon>metagenomes</taxon>
        <taxon>organismal metagenomes</taxon>
    </lineage>
</organism>
<feature type="compositionally biased region" description="Low complexity" evidence="1">
    <location>
        <begin position="26"/>
        <end position="49"/>
    </location>
</feature>
<evidence type="ECO:0000313" key="3">
    <source>
        <dbReference type="EMBL" id="QHT94004.1"/>
    </source>
</evidence>
<protein>
    <submittedName>
        <fullName evidence="3">Uncharacterized protein</fullName>
    </submittedName>
</protein>
<evidence type="ECO:0000256" key="2">
    <source>
        <dbReference type="SAM" id="Phobius"/>
    </source>
</evidence>
<proteinExistence type="predicted"/>
<feature type="transmembrane region" description="Helical" evidence="2">
    <location>
        <begin position="186"/>
        <end position="203"/>
    </location>
</feature>
<feature type="transmembrane region" description="Helical" evidence="2">
    <location>
        <begin position="148"/>
        <end position="166"/>
    </location>
</feature>
<evidence type="ECO:0000256" key="1">
    <source>
        <dbReference type="SAM" id="MobiDB-lite"/>
    </source>
</evidence>
<keyword evidence="2" id="KW-0472">Membrane</keyword>
<dbReference type="AlphaFoldDB" id="A0A6C0ILD5"/>